<name>A0ACD4ZU48_9ACTN</name>
<accession>A0ACD4ZU48</accession>
<evidence type="ECO:0000313" key="1">
    <source>
        <dbReference type="EMBL" id="WSC01995.1"/>
    </source>
</evidence>
<reference evidence="1" key="1">
    <citation type="submission" date="2022-10" db="EMBL/GenBank/DDBJ databases">
        <title>The complete genomes of actinobacterial strains from the NBC collection.</title>
        <authorList>
            <person name="Joergensen T.S."/>
            <person name="Alvarez Arevalo M."/>
            <person name="Sterndorff E.B."/>
            <person name="Faurdal D."/>
            <person name="Vuksanovic O."/>
            <person name="Mourched A.-S."/>
            <person name="Charusanti P."/>
            <person name="Shaw S."/>
            <person name="Blin K."/>
            <person name="Weber T."/>
        </authorList>
    </citation>
    <scope>NUCLEOTIDE SEQUENCE</scope>
    <source>
        <strain evidence="1">NBC 01771</strain>
    </source>
</reference>
<gene>
    <name evidence="1" type="ORF">OG835_36650</name>
</gene>
<dbReference type="Proteomes" id="UP001348369">
    <property type="component" value="Chromosome"/>
</dbReference>
<dbReference type="EMBL" id="CP109109">
    <property type="protein sequence ID" value="WSC01995.1"/>
    <property type="molecule type" value="Genomic_DNA"/>
</dbReference>
<organism evidence="1 2">
    <name type="scientific">Streptomyces scopuliridis</name>
    <dbReference type="NCBI Taxonomy" id="452529"/>
    <lineage>
        <taxon>Bacteria</taxon>
        <taxon>Bacillati</taxon>
        <taxon>Actinomycetota</taxon>
        <taxon>Actinomycetes</taxon>
        <taxon>Kitasatosporales</taxon>
        <taxon>Streptomycetaceae</taxon>
        <taxon>Streptomyces</taxon>
    </lineage>
</organism>
<sequence length="508" mass="52619">MDSLHHFVGGMQNVLTPGMLLYALIGCLVGMVVGILPGFGPAAATALLFPLTFSLSATESLVMMAAVLYGATYGGSITAVLLKVPGEASSVATTLDGHAMAKAGRAGPALVIAAVGGFVACLVATVGFVAATPLTRFAITLGPVEMFALTVLALLIAAGLVGRSITKGLIAVALGLLLATVGRDPLTGVERFTAGADGLIDGLDIIPVIMGLFGLTELFTTIERRYREQKAITVGRVMPSRRDVVDSVGPIARGSVIGFFLGLVPGSPGATTSFASYALERKLAKHPEQFGKGAIQGVAGPESANNALSVAGMIPLFTLGIPSSATMAIMFGVFTSNGLIPGPKLFTDHPDVPWTILASIVVGNVILLILNVPLVRIWVLVLKTPYPVLYAVVVVFLVIGAYSLRNNTFDIIILLGSGLFGYLLAKIDVPASPIALTLVLGDLMENSFRQTLALSQGSVTGFVSSTTAVVIYIITAVALASIPLGRASRANRERRRHDQIAPHSPVGV</sequence>
<keyword evidence="2" id="KW-1185">Reference proteome</keyword>
<proteinExistence type="predicted"/>
<evidence type="ECO:0000313" key="2">
    <source>
        <dbReference type="Proteomes" id="UP001348369"/>
    </source>
</evidence>
<protein>
    <submittedName>
        <fullName evidence="1">Tripartite tricarboxylate transporter permease</fullName>
    </submittedName>
</protein>